<keyword evidence="2" id="KW-1185">Reference proteome</keyword>
<dbReference type="RefSeq" id="WP_156006852.1">
    <property type="nucleotide sequence ID" value="NZ_CP046276.1"/>
</dbReference>
<dbReference type="OrthoDB" id="389767at2"/>
<evidence type="ECO:0000313" key="2">
    <source>
        <dbReference type="Proteomes" id="UP000424468"/>
    </source>
</evidence>
<sequence length="193" mass="23440">MKEFLKEVNHEVTKKNQFSEVNGVKFMWEFVGFPEIININNLITSIETKLKLTFNKVEYDDIFYKINEIRDIFKSQTCLLKTNNLDEYKNIYTQFLASFYQNIRDFINIAFFNYIFFNYIHGDIFFENNYYDNDKFYKWKFLDFKRSILVAKKDLLLSINKKTKEYDYIISEVKDQIKQIDVLINNAKNKAFI</sequence>
<organism evidence="1 2">
    <name type="scientific">Spiroplasma tabanidicola</name>
    <dbReference type="NCBI Taxonomy" id="324079"/>
    <lineage>
        <taxon>Bacteria</taxon>
        <taxon>Bacillati</taxon>
        <taxon>Mycoplasmatota</taxon>
        <taxon>Mollicutes</taxon>
        <taxon>Entomoplasmatales</taxon>
        <taxon>Spiroplasmataceae</taxon>
        <taxon>Spiroplasma</taxon>
    </lineage>
</organism>
<dbReference type="AlphaFoldDB" id="A0A6I6C5N5"/>
<reference evidence="1 2" key="1">
    <citation type="submission" date="2019-11" db="EMBL/GenBank/DDBJ databases">
        <title>Complete genome sequence of Spiroplasma tabanidicola TAUS-1 (DSM 22603).</title>
        <authorList>
            <person name="Huang C.-T."/>
            <person name="Lin Y.-C."/>
            <person name="Kuo C.-H."/>
        </authorList>
    </citation>
    <scope>NUCLEOTIDE SEQUENCE [LARGE SCALE GENOMIC DNA]</scope>
    <source>
        <strain evidence="1 2">TAUS-1</strain>
    </source>
</reference>
<gene>
    <name evidence="1" type="ORF">STABA_v1c08110</name>
</gene>
<accession>A0A6I6C5N5</accession>
<dbReference type="KEGG" id="stab:STABA_v1c08110"/>
<dbReference type="Proteomes" id="UP000424468">
    <property type="component" value="Chromosome"/>
</dbReference>
<evidence type="ECO:0000313" key="1">
    <source>
        <dbReference type="EMBL" id="QGS52167.1"/>
    </source>
</evidence>
<proteinExistence type="predicted"/>
<dbReference type="EMBL" id="CP046276">
    <property type="protein sequence ID" value="QGS52167.1"/>
    <property type="molecule type" value="Genomic_DNA"/>
</dbReference>
<name>A0A6I6C5N5_9MOLU</name>
<protein>
    <submittedName>
        <fullName evidence="1">Uncharacterized protein</fullName>
    </submittedName>
</protein>